<gene>
    <name evidence="2" type="ORF">KOR34_34980</name>
</gene>
<accession>A0A5C5V7D8</accession>
<name>A0A5C5V7D8_9BACT</name>
<dbReference type="Proteomes" id="UP000316714">
    <property type="component" value="Unassembled WGS sequence"/>
</dbReference>
<sequence length="77" mass="8252" precursor="true">MRHKTIVALACAAAFTLGVLASTQASAANYGPSGLGANLHRRHVMKQATRRARAGLPVRRSAIVWMAGPRATAWWGR</sequence>
<dbReference type="EMBL" id="SIHJ01000002">
    <property type="protein sequence ID" value="TWT33665.1"/>
    <property type="molecule type" value="Genomic_DNA"/>
</dbReference>
<evidence type="ECO:0000313" key="2">
    <source>
        <dbReference type="EMBL" id="TWT33665.1"/>
    </source>
</evidence>
<proteinExistence type="predicted"/>
<evidence type="ECO:0000313" key="3">
    <source>
        <dbReference type="Proteomes" id="UP000316714"/>
    </source>
</evidence>
<comment type="caution">
    <text evidence="2">The sequence shown here is derived from an EMBL/GenBank/DDBJ whole genome shotgun (WGS) entry which is preliminary data.</text>
</comment>
<dbReference type="OrthoDB" id="9920721at2"/>
<dbReference type="AlphaFoldDB" id="A0A5C5V7D8"/>
<keyword evidence="3" id="KW-1185">Reference proteome</keyword>
<evidence type="ECO:0000256" key="1">
    <source>
        <dbReference type="SAM" id="SignalP"/>
    </source>
</evidence>
<feature type="chain" id="PRO_5022705129" evidence="1">
    <location>
        <begin position="28"/>
        <end position="77"/>
    </location>
</feature>
<feature type="signal peptide" evidence="1">
    <location>
        <begin position="1"/>
        <end position="27"/>
    </location>
</feature>
<reference evidence="2 3" key="1">
    <citation type="submission" date="2019-02" db="EMBL/GenBank/DDBJ databases">
        <title>Deep-cultivation of Planctomycetes and their phenomic and genomic characterization uncovers novel biology.</title>
        <authorList>
            <person name="Wiegand S."/>
            <person name="Jogler M."/>
            <person name="Boedeker C."/>
            <person name="Pinto D."/>
            <person name="Vollmers J."/>
            <person name="Rivas-Marin E."/>
            <person name="Kohn T."/>
            <person name="Peeters S.H."/>
            <person name="Heuer A."/>
            <person name="Rast P."/>
            <person name="Oberbeckmann S."/>
            <person name="Bunk B."/>
            <person name="Jeske O."/>
            <person name="Meyerdierks A."/>
            <person name="Storesund J.E."/>
            <person name="Kallscheuer N."/>
            <person name="Luecker S."/>
            <person name="Lage O.M."/>
            <person name="Pohl T."/>
            <person name="Merkel B.J."/>
            <person name="Hornburger P."/>
            <person name="Mueller R.-W."/>
            <person name="Bruemmer F."/>
            <person name="Labrenz M."/>
            <person name="Spormann A.M."/>
            <person name="Op Den Camp H."/>
            <person name="Overmann J."/>
            <person name="Amann R."/>
            <person name="Jetten M.S.M."/>
            <person name="Mascher T."/>
            <person name="Medema M.H."/>
            <person name="Devos D.P."/>
            <person name="Kaster A.-K."/>
            <person name="Ovreas L."/>
            <person name="Rohde M."/>
            <person name="Galperin M.Y."/>
            <person name="Jogler C."/>
        </authorList>
    </citation>
    <scope>NUCLEOTIDE SEQUENCE [LARGE SCALE GENOMIC DNA]</scope>
    <source>
        <strain evidence="2 3">KOR34</strain>
    </source>
</reference>
<keyword evidence="1" id="KW-0732">Signal</keyword>
<protein>
    <submittedName>
        <fullName evidence="2">Uncharacterized protein</fullName>
    </submittedName>
</protein>
<dbReference type="RefSeq" id="WP_146566476.1">
    <property type="nucleotide sequence ID" value="NZ_SIHJ01000002.1"/>
</dbReference>
<organism evidence="2 3">
    <name type="scientific">Posidoniimonas corsicana</name>
    <dbReference type="NCBI Taxonomy" id="1938618"/>
    <lineage>
        <taxon>Bacteria</taxon>
        <taxon>Pseudomonadati</taxon>
        <taxon>Planctomycetota</taxon>
        <taxon>Planctomycetia</taxon>
        <taxon>Pirellulales</taxon>
        <taxon>Lacipirellulaceae</taxon>
        <taxon>Posidoniimonas</taxon>
    </lineage>
</organism>